<organism evidence="2 3">
    <name type="scientific">Nonomuraea guangzhouensis</name>
    <dbReference type="NCBI Taxonomy" id="1291555"/>
    <lineage>
        <taxon>Bacteria</taxon>
        <taxon>Bacillati</taxon>
        <taxon>Actinomycetota</taxon>
        <taxon>Actinomycetes</taxon>
        <taxon>Streptosporangiales</taxon>
        <taxon>Streptosporangiaceae</taxon>
        <taxon>Nonomuraea</taxon>
    </lineage>
</organism>
<protein>
    <submittedName>
        <fullName evidence="2">BON domain-containing protein</fullName>
    </submittedName>
</protein>
<comment type="caution">
    <text evidence="2">The sequence shown here is derived from an EMBL/GenBank/DDBJ whole genome shotgun (WGS) entry which is preliminary data.</text>
</comment>
<reference evidence="3" key="1">
    <citation type="journal article" date="2019" name="Int. J. Syst. Evol. Microbiol.">
        <title>The Global Catalogue of Microorganisms (GCM) 10K type strain sequencing project: providing services to taxonomists for standard genome sequencing and annotation.</title>
        <authorList>
            <consortium name="The Broad Institute Genomics Platform"/>
            <consortium name="The Broad Institute Genome Sequencing Center for Infectious Disease"/>
            <person name="Wu L."/>
            <person name="Ma J."/>
        </authorList>
    </citation>
    <scope>NUCLEOTIDE SEQUENCE [LARGE SCALE GENOMIC DNA]</scope>
    <source>
        <strain evidence="3">CGMCC 1.15399</strain>
    </source>
</reference>
<name>A0ABW4GUN7_9ACTN</name>
<dbReference type="PROSITE" id="PS50914">
    <property type="entry name" value="BON"/>
    <property type="match status" value="1"/>
</dbReference>
<gene>
    <name evidence="2" type="ORF">ACFSJ0_54060</name>
</gene>
<dbReference type="EMBL" id="JBHUCM010000054">
    <property type="protein sequence ID" value="MFD1546049.1"/>
    <property type="molecule type" value="Genomic_DNA"/>
</dbReference>
<dbReference type="InterPro" id="IPR007055">
    <property type="entry name" value="BON_dom"/>
</dbReference>
<accession>A0ABW4GUN7</accession>
<dbReference type="Proteomes" id="UP001597097">
    <property type="component" value="Unassembled WGS sequence"/>
</dbReference>
<dbReference type="RefSeq" id="WP_219539392.1">
    <property type="nucleotide sequence ID" value="NZ_JAHKRM010000060.1"/>
</dbReference>
<proteinExistence type="predicted"/>
<sequence length="53" mass="5841">MDRGVVTLSGSVNRRSDAQIAAWMIQRVNGVVDVIEPYPALTLARRRGKSVTE</sequence>
<keyword evidence="3" id="KW-1185">Reference proteome</keyword>
<feature type="domain" description="BON" evidence="1">
    <location>
        <begin position="1"/>
        <end position="45"/>
    </location>
</feature>
<evidence type="ECO:0000259" key="1">
    <source>
        <dbReference type="PROSITE" id="PS50914"/>
    </source>
</evidence>
<dbReference type="Pfam" id="PF04972">
    <property type="entry name" value="BON"/>
    <property type="match status" value="1"/>
</dbReference>
<evidence type="ECO:0000313" key="2">
    <source>
        <dbReference type="EMBL" id="MFD1546049.1"/>
    </source>
</evidence>
<evidence type="ECO:0000313" key="3">
    <source>
        <dbReference type="Proteomes" id="UP001597097"/>
    </source>
</evidence>